<accession>A0A9Q8WFM6</accession>
<dbReference type="KEGG" id="clup:CLUP02_06355"/>
<gene>
    <name evidence="2" type="ORF">CLUP02_06355</name>
</gene>
<feature type="region of interest" description="Disordered" evidence="1">
    <location>
        <begin position="27"/>
        <end position="52"/>
    </location>
</feature>
<dbReference type="GeneID" id="73340365"/>
<evidence type="ECO:0000313" key="3">
    <source>
        <dbReference type="Proteomes" id="UP000830671"/>
    </source>
</evidence>
<dbReference type="AlphaFoldDB" id="A0A9Q8WFM6"/>
<name>A0A9Q8WFM6_9PEZI</name>
<dbReference type="RefSeq" id="XP_049142498.1">
    <property type="nucleotide sequence ID" value="XM_049285355.1"/>
</dbReference>
<protein>
    <submittedName>
        <fullName evidence="2">Uncharacterized protein</fullName>
    </submittedName>
</protein>
<organism evidence="2 3">
    <name type="scientific">Colletotrichum lupini</name>
    <dbReference type="NCBI Taxonomy" id="145971"/>
    <lineage>
        <taxon>Eukaryota</taxon>
        <taxon>Fungi</taxon>
        <taxon>Dikarya</taxon>
        <taxon>Ascomycota</taxon>
        <taxon>Pezizomycotina</taxon>
        <taxon>Sordariomycetes</taxon>
        <taxon>Hypocreomycetidae</taxon>
        <taxon>Glomerellales</taxon>
        <taxon>Glomerellaceae</taxon>
        <taxon>Colletotrichum</taxon>
        <taxon>Colletotrichum acutatum species complex</taxon>
    </lineage>
</organism>
<reference evidence="2" key="1">
    <citation type="journal article" date="2021" name="Mol. Plant Microbe Interact.">
        <title>Complete Genome Sequence of the Plant-Pathogenic Fungus Colletotrichum lupini.</title>
        <authorList>
            <person name="Baroncelli R."/>
            <person name="Pensec F."/>
            <person name="Da Lio D."/>
            <person name="Boufleur T."/>
            <person name="Vicente I."/>
            <person name="Sarrocco S."/>
            <person name="Picot A."/>
            <person name="Baraldi E."/>
            <person name="Sukno S."/>
            <person name="Thon M."/>
            <person name="Le Floch G."/>
        </authorList>
    </citation>
    <scope>NUCLEOTIDE SEQUENCE</scope>
    <source>
        <strain evidence="2">IMI 504893</strain>
    </source>
</reference>
<sequence>MVSREDRTSQPSRAAGDFSCHAIHSFGRPKKTCSRSSGGVSRSKYTSRAKGTNGSTHVCEIWGSIGSNGDYGPPIWIPPQRQLGTGPWLSLAGLDRTSWGGSESVVRQRWQSSAANWLNFVQGSSNLQLIRLTKCYLLALSDYLERYLIVSLSLEGPVRKYAMRQRQGYLYQRAGIERIHTYDVDLATTGLPTGNAVRARGLTRLDFYDSKLPSMLGEGNIDIPRRASPSHARKLGLLLGGGIIARPQW</sequence>
<keyword evidence="3" id="KW-1185">Reference proteome</keyword>
<dbReference type="EMBL" id="CP019475">
    <property type="protein sequence ID" value="UQC80870.1"/>
    <property type="molecule type" value="Genomic_DNA"/>
</dbReference>
<evidence type="ECO:0000256" key="1">
    <source>
        <dbReference type="SAM" id="MobiDB-lite"/>
    </source>
</evidence>
<feature type="compositionally biased region" description="Polar residues" evidence="1">
    <location>
        <begin position="34"/>
        <end position="52"/>
    </location>
</feature>
<evidence type="ECO:0000313" key="2">
    <source>
        <dbReference type="EMBL" id="UQC80870.1"/>
    </source>
</evidence>
<proteinExistence type="predicted"/>
<dbReference type="Proteomes" id="UP000830671">
    <property type="component" value="Chromosome 3"/>
</dbReference>